<protein>
    <recommendedName>
        <fullName evidence="3">DUF676 domain-containing protein</fullName>
    </recommendedName>
</protein>
<dbReference type="SUPFAM" id="SSF53474">
    <property type="entry name" value="alpha/beta-Hydrolases"/>
    <property type="match status" value="1"/>
</dbReference>
<name>C5BM12_TERTT</name>
<evidence type="ECO:0000313" key="1">
    <source>
        <dbReference type="EMBL" id="ACR12011.1"/>
    </source>
</evidence>
<evidence type="ECO:0008006" key="3">
    <source>
        <dbReference type="Google" id="ProtNLM"/>
    </source>
</evidence>
<dbReference type="HOGENOM" id="CLU_528847_0_0_6"/>
<sequence>MDNIFRYYFRSPDFEVIQDHKSTTIVVFMHGILSHSKSAFTLTERRGYFWDVVSKFHPFDNMDFGLFSYGKLDISYLLEGDSPYNNLIRISQELHGIINGYDNVIFIAHSQGGLLAKTYASLYYNEQSIFLCTLHTPHRNKSFSVLRFKKIRIWRDLASFRVPHLFCGSVNDNKIVKPDNATLGARCYTYMSTDRSKYALGHGHLCRSPDTEFVEVLINSVYQFHYSGFRKDILVLGNEVTKSASNEIMFSSLKESAGGYTLMEFADFLSPNIDFANILKRHEKIAFINTSIGFIERLLYEKYRNIVEKIRIIDKDSGPGCAATEINNKLCEEYFSLGDNPYSSLPFDAFSFGRKSLITNPQFLENLKILCRRKNFNIQDQVLEGGDRKLRDLYKDCAKAYWDNLVKKVYDACFVGQKAPRIGVVAFGRAIFHAIKKILEDDGNRVEYSVVYELIVKSLSEKGQICDIRTVEIVASNLFRSDSHLYWLDRDVKLIFKTIEKGAAGVGRRRLCGDW</sequence>
<gene>
    <name evidence="1" type="ordered locus">TERTU_2692</name>
</gene>
<dbReference type="KEGG" id="ttu:TERTU_2692"/>
<dbReference type="EMBL" id="CP001614">
    <property type="protein sequence ID" value="ACR12011.1"/>
    <property type="molecule type" value="Genomic_DNA"/>
</dbReference>
<dbReference type="Proteomes" id="UP000009080">
    <property type="component" value="Chromosome"/>
</dbReference>
<dbReference type="AlphaFoldDB" id="C5BM12"/>
<dbReference type="Gene3D" id="3.40.50.1820">
    <property type="entry name" value="alpha/beta hydrolase"/>
    <property type="match status" value="1"/>
</dbReference>
<accession>C5BM12</accession>
<organism evidence="1 2">
    <name type="scientific">Teredinibacter turnerae (strain ATCC 39867 / T7901)</name>
    <dbReference type="NCBI Taxonomy" id="377629"/>
    <lineage>
        <taxon>Bacteria</taxon>
        <taxon>Pseudomonadati</taxon>
        <taxon>Pseudomonadota</taxon>
        <taxon>Gammaproteobacteria</taxon>
        <taxon>Cellvibrionales</taxon>
        <taxon>Cellvibrionaceae</taxon>
        <taxon>Teredinibacter</taxon>
    </lineage>
</organism>
<evidence type="ECO:0000313" key="2">
    <source>
        <dbReference type="Proteomes" id="UP000009080"/>
    </source>
</evidence>
<keyword evidence="2" id="KW-1185">Reference proteome</keyword>
<reference evidence="1 2" key="1">
    <citation type="journal article" date="2009" name="PLoS ONE">
        <title>The complete genome of Teredinibacter turnerae T7901: an intracellular endosymbiont of marine wood-boring bivalves (shipworms).</title>
        <authorList>
            <person name="Yang J.C."/>
            <person name="Madupu R."/>
            <person name="Durkin A.S."/>
            <person name="Ekborg N.A."/>
            <person name="Pedamallu C.S."/>
            <person name="Hostetler J.B."/>
            <person name="Radune D."/>
            <person name="Toms B.S."/>
            <person name="Henrissat B."/>
            <person name="Coutinho P.M."/>
            <person name="Schwarz S."/>
            <person name="Field L."/>
            <person name="Trindade-Silva A.E."/>
            <person name="Soares C.A.G."/>
            <person name="Elshahawi S."/>
            <person name="Hanora A."/>
            <person name="Schmidt E.W."/>
            <person name="Haygood M.G."/>
            <person name="Posfai J."/>
            <person name="Benner J."/>
            <person name="Madinger C."/>
            <person name="Nove J."/>
            <person name="Anton B."/>
            <person name="Chaudhary K."/>
            <person name="Foster J."/>
            <person name="Holman A."/>
            <person name="Kumar S."/>
            <person name="Lessard P.A."/>
            <person name="Luyten Y.A."/>
            <person name="Slatko B."/>
            <person name="Wood N."/>
            <person name="Wu B."/>
            <person name="Teplitski M."/>
            <person name="Mougous J.D."/>
            <person name="Ward N."/>
            <person name="Eisen J.A."/>
            <person name="Badger J.H."/>
            <person name="Distel D.L."/>
        </authorList>
    </citation>
    <scope>NUCLEOTIDE SEQUENCE [LARGE SCALE GENOMIC DNA]</scope>
    <source>
        <strain evidence="2">ATCC 39867 / T7901</strain>
    </source>
</reference>
<dbReference type="eggNOG" id="COG1075">
    <property type="taxonomic scope" value="Bacteria"/>
</dbReference>
<proteinExistence type="predicted"/>
<dbReference type="InterPro" id="IPR029058">
    <property type="entry name" value="AB_hydrolase_fold"/>
</dbReference>
<dbReference type="STRING" id="377629.TERTU_2692"/>